<reference evidence="7" key="1">
    <citation type="submission" date="2023-03" db="EMBL/GenBank/DDBJ databases">
        <authorList>
            <person name="Steffen K."/>
            <person name="Cardenas P."/>
        </authorList>
    </citation>
    <scope>NUCLEOTIDE SEQUENCE</scope>
</reference>
<dbReference type="Proteomes" id="UP001174909">
    <property type="component" value="Unassembled WGS sequence"/>
</dbReference>
<feature type="domain" description="Ubiquitin conjugation factor E4 core" evidence="6">
    <location>
        <begin position="1"/>
        <end position="269"/>
    </location>
</feature>
<dbReference type="GO" id="GO:0005634">
    <property type="term" value="C:nucleus"/>
    <property type="evidence" value="ECO:0007669"/>
    <property type="project" value="TreeGrafter"/>
</dbReference>
<dbReference type="PANTHER" id="PTHR13931">
    <property type="entry name" value="UBIQUITINATION FACTOR E4"/>
    <property type="match status" value="1"/>
</dbReference>
<dbReference type="GO" id="GO:0036503">
    <property type="term" value="P:ERAD pathway"/>
    <property type="evidence" value="ECO:0007669"/>
    <property type="project" value="InterPro"/>
</dbReference>
<evidence type="ECO:0000256" key="4">
    <source>
        <dbReference type="ARBA" id="ARBA00022679"/>
    </source>
</evidence>
<protein>
    <recommendedName>
        <fullName evidence="3">RING-type E3 ubiquitin transferase</fullName>
        <ecNumber evidence="3">2.3.2.27</ecNumber>
    </recommendedName>
</protein>
<dbReference type="AlphaFoldDB" id="A0AA35RVC2"/>
<comment type="caution">
    <text evidence="7">The sequence shown here is derived from an EMBL/GenBank/DDBJ whole genome shotgun (WGS) entry which is preliminary data.</text>
</comment>
<evidence type="ECO:0000256" key="5">
    <source>
        <dbReference type="ARBA" id="ARBA00022786"/>
    </source>
</evidence>
<accession>A0AA35RVC2</accession>
<proteinExistence type="predicted"/>
<dbReference type="GO" id="GO:0006511">
    <property type="term" value="P:ubiquitin-dependent protein catabolic process"/>
    <property type="evidence" value="ECO:0007669"/>
    <property type="project" value="InterPro"/>
</dbReference>
<dbReference type="GO" id="GO:0000209">
    <property type="term" value="P:protein polyubiquitination"/>
    <property type="evidence" value="ECO:0007669"/>
    <property type="project" value="TreeGrafter"/>
</dbReference>
<dbReference type="GO" id="GO:0000151">
    <property type="term" value="C:ubiquitin ligase complex"/>
    <property type="evidence" value="ECO:0007669"/>
    <property type="project" value="InterPro"/>
</dbReference>
<dbReference type="InterPro" id="IPR019474">
    <property type="entry name" value="Ub_conjug_fac_E4_core"/>
</dbReference>
<evidence type="ECO:0000256" key="1">
    <source>
        <dbReference type="ARBA" id="ARBA00000900"/>
    </source>
</evidence>
<evidence type="ECO:0000259" key="6">
    <source>
        <dbReference type="Pfam" id="PF10408"/>
    </source>
</evidence>
<evidence type="ECO:0000256" key="2">
    <source>
        <dbReference type="ARBA" id="ARBA00004906"/>
    </source>
</evidence>
<comment type="pathway">
    <text evidence="2">Protein modification; protein ubiquitination.</text>
</comment>
<dbReference type="Pfam" id="PF10408">
    <property type="entry name" value="Ufd2P_core"/>
    <property type="match status" value="1"/>
</dbReference>
<keyword evidence="8" id="KW-1185">Reference proteome</keyword>
<evidence type="ECO:0000313" key="7">
    <source>
        <dbReference type="EMBL" id="CAI8017102.1"/>
    </source>
</evidence>
<keyword evidence="5" id="KW-0833">Ubl conjugation pathway</keyword>
<organism evidence="7 8">
    <name type="scientific">Geodia barretti</name>
    <name type="common">Barrett's horny sponge</name>
    <dbReference type="NCBI Taxonomy" id="519541"/>
    <lineage>
        <taxon>Eukaryota</taxon>
        <taxon>Metazoa</taxon>
        <taxon>Porifera</taxon>
        <taxon>Demospongiae</taxon>
        <taxon>Heteroscleromorpha</taxon>
        <taxon>Tetractinellida</taxon>
        <taxon>Astrophorina</taxon>
        <taxon>Geodiidae</taxon>
        <taxon>Geodia</taxon>
    </lineage>
</organism>
<dbReference type="EMBL" id="CASHTH010001593">
    <property type="protein sequence ID" value="CAI8017102.1"/>
    <property type="molecule type" value="Genomic_DNA"/>
</dbReference>
<dbReference type="EC" id="2.3.2.27" evidence="3"/>
<dbReference type="GO" id="GO:0034450">
    <property type="term" value="F:ubiquitin-ubiquitin ligase activity"/>
    <property type="evidence" value="ECO:0007669"/>
    <property type="project" value="InterPro"/>
</dbReference>
<dbReference type="PANTHER" id="PTHR13931:SF16">
    <property type="entry name" value="UBIQUITIN CONJUGATION FACTOR E4 A"/>
    <property type="match status" value="1"/>
</dbReference>
<comment type="catalytic activity">
    <reaction evidence="1">
        <text>S-ubiquitinyl-[E2 ubiquitin-conjugating enzyme]-L-cysteine + [acceptor protein]-L-lysine = [E2 ubiquitin-conjugating enzyme]-L-cysteine + N(6)-ubiquitinyl-[acceptor protein]-L-lysine.</text>
        <dbReference type="EC" id="2.3.2.27"/>
    </reaction>
</comment>
<dbReference type="GO" id="GO:0005737">
    <property type="term" value="C:cytoplasm"/>
    <property type="evidence" value="ECO:0007669"/>
    <property type="project" value="TreeGrafter"/>
</dbReference>
<evidence type="ECO:0000256" key="3">
    <source>
        <dbReference type="ARBA" id="ARBA00012483"/>
    </source>
</evidence>
<name>A0AA35RVC2_GEOBA</name>
<sequence length="278" mass="32042">MYNILKFVWKLPTYQTSINVLITEAVEYNGSKQEIPIFLRFINMIVNDATVQLDEGLENMVLIGELQRKRQSEWDSYNDEQKKEDAVLECRVQSIVGACHVCRPTVFAKAFNPENLLHDSRKFVSRNNLKFYGVTGSQWMRSSSWSQHQQKMQEASVMASNRNQLASYTVDVLELITRELQAPFVIPSMVDRISAMLNYVLKQLVGPKRRQLNVEDMDKFHFKPKELVSSIVAIYVNLGQSSEFCRALPQDGRSFSIELLEESARIMRSLAYPCKPLC</sequence>
<evidence type="ECO:0000313" key="8">
    <source>
        <dbReference type="Proteomes" id="UP001174909"/>
    </source>
</evidence>
<dbReference type="InterPro" id="IPR045132">
    <property type="entry name" value="UBE4"/>
</dbReference>
<keyword evidence="4" id="KW-0808">Transferase</keyword>
<gene>
    <name evidence="7" type="ORF">GBAR_LOCUS10436</name>
</gene>